<organism evidence="2">
    <name type="scientific">Sesamum radiatum</name>
    <name type="common">Black benniseed</name>
    <dbReference type="NCBI Taxonomy" id="300843"/>
    <lineage>
        <taxon>Eukaryota</taxon>
        <taxon>Viridiplantae</taxon>
        <taxon>Streptophyta</taxon>
        <taxon>Embryophyta</taxon>
        <taxon>Tracheophyta</taxon>
        <taxon>Spermatophyta</taxon>
        <taxon>Magnoliopsida</taxon>
        <taxon>eudicotyledons</taxon>
        <taxon>Gunneridae</taxon>
        <taxon>Pentapetalae</taxon>
        <taxon>asterids</taxon>
        <taxon>lamiids</taxon>
        <taxon>Lamiales</taxon>
        <taxon>Pedaliaceae</taxon>
        <taxon>Sesamum</taxon>
    </lineage>
</organism>
<reference evidence="2" key="2">
    <citation type="journal article" date="2024" name="Plant">
        <title>Genomic evolution and insights into agronomic trait innovations of Sesamum species.</title>
        <authorList>
            <person name="Miao H."/>
            <person name="Wang L."/>
            <person name="Qu L."/>
            <person name="Liu H."/>
            <person name="Sun Y."/>
            <person name="Le M."/>
            <person name="Wang Q."/>
            <person name="Wei S."/>
            <person name="Zheng Y."/>
            <person name="Lin W."/>
            <person name="Duan Y."/>
            <person name="Cao H."/>
            <person name="Xiong S."/>
            <person name="Wang X."/>
            <person name="Wei L."/>
            <person name="Li C."/>
            <person name="Ma Q."/>
            <person name="Ju M."/>
            <person name="Zhao R."/>
            <person name="Li G."/>
            <person name="Mu C."/>
            <person name="Tian Q."/>
            <person name="Mei H."/>
            <person name="Zhang T."/>
            <person name="Gao T."/>
            <person name="Zhang H."/>
        </authorList>
    </citation>
    <scope>NUCLEOTIDE SEQUENCE</scope>
    <source>
        <strain evidence="2">G02</strain>
    </source>
</reference>
<protein>
    <recommendedName>
        <fullName evidence="1">Retroviral polymerase SH3-like domain-containing protein</fullName>
    </recommendedName>
</protein>
<feature type="domain" description="Retroviral polymerase SH3-like" evidence="1">
    <location>
        <begin position="40"/>
        <end position="89"/>
    </location>
</feature>
<dbReference type="InterPro" id="IPR057670">
    <property type="entry name" value="SH3_retrovirus"/>
</dbReference>
<name>A0AAW2JXJ1_SESRA</name>
<accession>A0AAW2JXJ1</accession>
<proteinExistence type="predicted"/>
<dbReference type="EMBL" id="JACGWJ010000031">
    <property type="protein sequence ID" value="KAL0298893.1"/>
    <property type="molecule type" value="Genomic_DNA"/>
</dbReference>
<reference evidence="2" key="1">
    <citation type="submission" date="2020-06" db="EMBL/GenBank/DDBJ databases">
        <authorList>
            <person name="Li T."/>
            <person name="Hu X."/>
            <person name="Zhang T."/>
            <person name="Song X."/>
            <person name="Zhang H."/>
            <person name="Dai N."/>
            <person name="Sheng W."/>
            <person name="Hou X."/>
            <person name="Wei L."/>
        </authorList>
    </citation>
    <scope>NUCLEOTIDE SEQUENCE</scope>
    <source>
        <strain evidence="2">G02</strain>
        <tissue evidence="2">Leaf</tissue>
    </source>
</reference>
<gene>
    <name evidence="2" type="ORF">Sradi_6549100</name>
</gene>
<dbReference type="AlphaFoldDB" id="A0AAW2JXJ1"/>
<sequence>MTTKLLNMAPPKKISQTPYGIWHGMPASCKYLKVWGNPAYVKRLVGDKLDSSSSLCWFIGYPKEIVGYYFYDLSEQRVFVSQNIVFLEKGFFIGHPMQ</sequence>
<dbReference type="Pfam" id="PF25597">
    <property type="entry name" value="SH3_retrovirus"/>
    <property type="match status" value="1"/>
</dbReference>
<evidence type="ECO:0000313" key="2">
    <source>
        <dbReference type="EMBL" id="KAL0298893.1"/>
    </source>
</evidence>
<comment type="caution">
    <text evidence="2">The sequence shown here is derived from an EMBL/GenBank/DDBJ whole genome shotgun (WGS) entry which is preliminary data.</text>
</comment>
<evidence type="ECO:0000259" key="1">
    <source>
        <dbReference type="Pfam" id="PF25597"/>
    </source>
</evidence>